<evidence type="ECO:0000313" key="2">
    <source>
        <dbReference type="Proteomes" id="UP000178558"/>
    </source>
</evidence>
<name>A0A1F7J518_9BACT</name>
<evidence type="ECO:0008006" key="3">
    <source>
        <dbReference type="Google" id="ProtNLM"/>
    </source>
</evidence>
<dbReference type="EMBL" id="MGAQ01000013">
    <property type="protein sequence ID" value="OGK50697.1"/>
    <property type="molecule type" value="Genomic_DNA"/>
</dbReference>
<protein>
    <recommendedName>
        <fullName evidence="3">Diacylglycerol glucosyltransferase N-terminal domain-containing protein</fullName>
    </recommendedName>
</protein>
<sequence>MVSENKLEVLKKDSLQIIFSYSPTGFGHLRVMDTLQHGLPIGATSETFGAEDTSLGSLYRLISIYPPLRILYERLQGGWIEKPFTAFYRWMIRTRPFILYLKLKTLINKKKKSVTEILFIATHFALAHKLGAIKEELEKETGVKTTLVVVVTDDSPQQIWYVPEADLITVPSEYTRTNLLWYAKKAKLKETLIKVNPYPVSPDFSKDLSNERYQFRLRQVDPAGYDRAQIALPISGAAVGTAHALQFIKTLQDISERFEFHVICKEAPYTLFFLHTISGMPYVDLHSSYIDRRIVDLYEEAYEKETIAFEITKPSEQAFKALLNPTQIGGSILLFTKPVGRQEYDNLNFLERHFLIPQESDRRYLYEKAEKKESLEDDERGKKLLAESVRWRGLILPYKANNAAEFVLWAFKQGLFKQMMTCCVVPSPNDPERRELDPHGVEKFWNLVADVLESKSR</sequence>
<proteinExistence type="predicted"/>
<dbReference type="Proteomes" id="UP000178558">
    <property type="component" value="Unassembled WGS sequence"/>
</dbReference>
<gene>
    <name evidence="1" type="ORF">A3B50_03455</name>
</gene>
<dbReference type="AlphaFoldDB" id="A0A1F7J518"/>
<evidence type="ECO:0000313" key="1">
    <source>
        <dbReference type="EMBL" id="OGK50697.1"/>
    </source>
</evidence>
<accession>A0A1F7J518</accession>
<comment type="caution">
    <text evidence="1">The sequence shown here is derived from an EMBL/GenBank/DDBJ whole genome shotgun (WGS) entry which is preliminary data.</text>
</comment>
<organism evidence="1 2">
    <name type="scientific">Candidatus Roizmanbacteria bacterium RIFCSPLOWO2_01_FULL_40_42</name>
    <dbReference type="NCBI Taxonomy" id="1802066"/>
    <lineage>
        <taxon>Bacteria</taxon>
        <taxon>Candidatus Roizmaniibacteriota</taxon>
    </lineage>
</organism>
<reference evidence="1 2" key="1">
    <citation type="journal article" date="2016" name="Nat. Commun.">
        <title>Thousands of microbial genomes shed light on interconnected biogeochemical processes in an aquifer system.</title>
        <authorList>
            <person name="Anantharaman K."/>
            <person name="Brown C.T."/>
            <person name="Hug L.A."/>
            <person name="Sharon I."/>
            <person name="Castelle C.J."/>
            <person name="Probst A.J."/>
            <person name="Thomas B.C."/>
            <person name="Singh A."/>
            <person name="Wilkins M.J."/>
            <person name="Karaoz U."/>
            <person name="Brodie E.L."/>
            <person name="Williams K.H."/>
            <person name="Hubbard S.S."/>
            <person name="Banfield J.F."/>
        </authorList>
    </citation>
    <scope>NUCLEOTIDE SEQUENCE [LARGE SCALE GENOMIC DNA]</scope>
</reference>